<feature type="compositionally biased region" description="Basic residues" evidence="1">
    <location>
        <begin position="1"/>
        <end position="10"/>
    </location>
</feature>
<keyword evidence="3" id="KW-1185">Reference proteome</keyword>
<evidence type="ECO:0000313" key="3">
    <source>
        <dbReference type="Proteomes" id="UP001178507"/>
    </source>
</evidence>
<proteinExistence type="predicted"/>
<feature type="compositionally biased region" description="Low complexity" evidence="1">
    <location>
        <begin position="153"/>
        <end position="164"/>
    </location>
</feature>
<sequence>SRKRDKRSRSRAREEEVPELTKAETGPEAVLGRKDSHNAAEKTRAAWRQEMEKTAPAAEGESDGEVHGVEDEEDVDRKVQESRARREALMAKWVNRGERNGPGENATLQMRDMTRQDEKPGTLLENHLVGVKGTEVQAPASPVSAPAVVEALAPAQASSPAPEVKAPEPAPAPVQDTPAAEAAASVAASAPVLPKPVMEAGEPQIRVAPVAQDGWSCACCF</sequence>
<comment type="caution">
    <text evidence="2">The sequence shown here is derived from an EMBL/GenBank/DDBJ whole genome shotgun (WGS) entry which is preliminary data.</text>
</comment>
<evidence type="ECO:0000313" key="2">
    <source>
        <dbReference type="EMBL" id="CAJ1386679.1"/>
    </source>
</evidence>
<dbReference type="Proteomes" id="UP001178507">
    <property type="component" value="Unassembled WGS sequence"/>
</dbReference>
<accession>A0AA36IH85</accession>
<reference evidence="2" key="1">
    <citation type="submission" date="2023-08" db="EMBL/GenBank/DDBJ databases">
        <authorList>
            <person name="Chen Y."/>
            <person name="Shah S."/>
            <person name="Dougan E. K."/>
            <person name="Thang M."/>
            <person name="Chan C."/>
        </authorList>
    </citation>
    <scope>NUCLEOTIDE SEQUENCE</scope>
</reference>
<evidence type="ECO:0000256" key="1">
    <source>
        <dbReference type="SAM" id="MobiDB-lite"/>
    </source>
</evidence>
<dbReference type="EMBL" id="CAUJNA010001402">
    <property type="protein sequence ID" value="CAJ1386679.1"/>
    <property type="molecule type" value="Genomic_DNA"/>
</dbReference>
<feature type="region of interest" description="Disordered" evidence="1">
    <location>
        <begin position="153"/>
        <end position="185"/>
    </location>
</feature>
<feature type="non-terminal residue" evidence="2">
    <location>
        <position position="1"/>
    </location>
</feature>
<protein>
    <submittedName>
        <fullName evidence="2">Uncharacterized protein</fullName>
    </submittedName>
</protein>
<feature type="compositionally biased region" description="Basic and acidic residues" evidence="1">
    <location>
        <begin position="11"/>
        <end position="22"/>
    </location>
</feature>
<feature type="region of interest" description="Disordered" evidence="1">
    <location>
        <begin position="1"/>
        <end position="84"/>
    </location>
</feature>
<organism evidence="2 3">
    <name type="scientific">Effrenium voratum</name>
    <dbReference type="NCBI Taxonomy" id="2562239"/>
    <lineage>
        <taxon>Eukaryota</taxon>
        <taxon>Sar</taxon>
        <taxon>Alveolata</taxon>
        <taxon>Dinophyceae</taxon>
        <taxon>Suessiales</taxon>
        <taxon>Symbiodiniaceae</taxon>
        <taxon>Effrenium</taxon>
    </lineage>
</organism>
<feature type="compositionally biased region" description="Basic and acidic residues" evidence="1">
    <location>
        <begin position="64"/>
        <end position="84"/>
    </location>
</feature>
<dbReference type="AlphaFoldDB" id="A0AA36IH85"/>
<name>A0AA36IH85_9DINO</name>
<feature type="compositionally biased region" description="Basic and acidic residues" evidence="1">
    <location>
        <begin position="31"/>
        <end position="53"/>
    </location>
</feature>
<gene>
    <name evidence="2" type="ORF">EVOR1521_LOCUS12913</name>
</gene>